<keyword evidence="3" id="KW-1185">Reference proteome</keyword>
<dbReference type="Proteomes" id="UP001404956">
    <property type="component" value="Unassembled WGS sequence"/>
</dbReference>
<dbReference type="PANTHER" id="PTHR39336:SF1">
    <property type="entry name" value="PYRIDOXAMINE PHOSPHATE OXIDASE FAMILY PROTEIN (AFU_ORTHOLOGUE AFUA_6G11440)"/>
    <property type="match status" value="1"/>
</dbReference>
<feature type="domain" description="Pyridoxamine 5'-phosphate oxidase N-terminal" evidence="1">
    <location>
        <begin position="10"/>
        <end position="131"/>
    </location>
</feature>
<evidence type="ECO:0000313" key="2">
    <source>
        <dbReference type="EMBL" id="GAA5532955.1"/>
    </source>
</evidence>
<dbReference type="InterPro" id="IPR012349">
    <property type="entry name" value="Split_barrel_FMN-bd"/>
</dbReference>
<gene>
    <name evidence="2" type="ORF">Dalu01_01352</name>
</gene>
<dbReference type="InterPro" id="IPR011576">
    <property type="entry name" value="Pyridox_Oxase_N"/>
</dbReference>
<dbReference type="RefSeq" id="WP_345452546.1">
    <property type="nucleotide sequence ID" value="NZ_BAABRV010000003.1"/>
</dbReference>
<evidence type="ECO:0000313" key="3">
    <source>
        <dbReference type="Proteomes" id="UP001404956"/>
    </source>
</evidence>
<evidence type="ECO:0000259" key="1">
    <source>
        <dbReference type="Pfam" id="PF01243"/>
    </source>
</evidence>
<organism evidence="2 3">
    <name type="scientific">Deinococcus aluminii</name>
    <dbReference type="NCBI Taxonomy" id="1656885"/>
    <lineage>
        <taxon>Bacteria</taxon>
        <taxon>Thermotogati</taxon>
        <taxon>Deinococcota</taxon>
        <taxon>Deinococci</taxon>
        <taxon>Deinococcales</taxon>
        <taxon>Deinococcaceae</taxon>
        <taxon>Deinococcus</taxon>
    </lineage>
</organism>
<dbReference type="PANTHER" id="PTHR39336">
    <property type="entry name" value="PYRIDOXAMINE PHOSPHATE OXIDASE FAMILY PROTEIN (AFU_ORTHOLOGUE AFUA_6G11440)"/>
    <property type="match status" value="1"/>
</dbReference>
<accession>A0ABP9XC65</accession>
<dbReference type="Pfam" id="PF01243">
    <property type="entry name" value="PNPOx_N"/>
    <property type="match status" value="1"/>
</dbReference>
<dbReference type="Gene3D" id="2.30.110.10">
    <property type="entry name" value="Electron Transport, Fmn-binding Protein, Chain A"/>
    <property type="match status" value="1"/>
</dbReference>
<proteinExistence type="predicted"/>
<reference evidence="2 3" key="1">
    <citation type="submission" date="2024-02" db="EMBL/GenBank/DDBJ databases">
        <title>Deinococcus aluminii NBRC 112889.</title>
        <authorList>
            <person name="Ichikawa N."/>
            <person name="Katano-Makiyama Y."/>
            <person name="Hidaka K."/>
        </authorList>
    </citation>
    <scope>NUCLEOTIDE SEQUENCE [LARGE SCALE GENOMIC DNA]</scope>
    <source>
        <strain evidence="2 3">NBRC 112889</strain>
    </source>
</reference>
<dbReference type="EMBL" id="BAABRV010000003">
    <property type="protein sequence ID" value="GAA5532955.1"/>
    <property type="molecule type" value="Genomic_DNA"/>
</dbReference>
<protein>
    <recommendedName>
        <fullName evidence="1">Pyridoxamine 5'-phosphate oxidase N-terminal domain-containing protein</fullName>
    </recommendedName>
</protein>
<name>A0ABP9XC65_9DEIO</name>
<dbReference type="SUPFAM" id="SSF50475">
    <property type="entry name" value="FMN-binding split barrel"/>
    <property type="match status" value="1"/>
</dbReference>
<sequence length="189" mass="21142">MAKRMDSLSPVLQAFIERQPIFFVATAAPEGRVNVSPKGMDSLRVLTPDRVAWLSVTGSGNETAAHLLQHPRMTLMFCAFEGPPLILRLYGQARMVQPGDPEWEEWLGLFPPLPAARQVYVLDVDLVQTSCGMAVPLMAYEQDREDLNHLHRRLTPQELEGYRQRKNTLSIDGFPTGLPVGGHRPPDCL</sequence>
<comment type="caution">
    <text evidence="2">The sequence shown here is derived from an EMBL/GenBank/DDBJ whole genome shotgun (WGS) entry which is preliminary data.</text>
</comment>